<dbReference type="Proteomes" id="UP001333996">
    <property type="component" value="Unassembled WGS sequence"/>
</dbReference>
<sequence>MNALRCHSVKATTGSVLAVRRSLWKRRQELKAKPAPEPATPAVDDLGLPVPTVDELADEAAYVVDVFFMLSLTFAPDAPWLFDNDDVNCSAVPRDIRQTAFRAGMTVAAAHGVPDKPPTMRQVVNALIRRMSKDGRLKRS</sequence>
<protein>
    <submittedName>
        <fullName evidence="1">Uncharacterized protein</fullName>
    </submittedName>
</protein>
<dbReference type="RefSeq" id="WP_329507017.1">
    <property type="nucleotide sequence ID" value="NZ_BAAAYZ010000135.1"/>
</dbReference>
<keyword evidence="2" id="KW-1185">Reference proteome</keyword>
<name>A0ABU7FET1_9ACTN</name>
<gene>
    <name evidence="1" type="ORF">VXC91_11485</name>
</gene>
<evidence type="ECO:0000313" key="1">
    <source>
        <dbReference type="EMBL" id="MED7822583.1"/>
    </source>
</evidence>
<proteinExistence type="predicted"/>
<comment type="caution">
    <text evidence="1">The sequence shown here is derived from an EMBL/GenBank/DDBJ whole genome shotgun (WGS) entry which is preliminary data.</text>
</comment>
<organism evidence="1 2">
    <name type="scientific">Streptomyces chiangmaiensis</name>
    <dbReference type="NCBI Taxonomy" id="766497"/>
    <lineage>
        <taxon>Bacteria</taxon>
        <taxon>Bacillati</taxon>
        <taxon>Actinomycetota</taxon>
        <taxon>Actinomycetes</taxon>
        <taxon>Kitasatosporales</taxon>
        <taxon>Streptomycetaceae</taxon>
        <taxon>Streptomyces</taxon>
    </lineage>
</organism>
<accession>A0ABU7FET1</accession>
<evidence type="ECO:0000313" key="2">
    <source>
        <dbReference type="Proteomes" id="UP001333996"/>
    </source>
</evidence>
<reference evidence="1" key="1">
    <citation type="submission" date="2024-01" db="EMBL/GenBank/DDBJ databases">
        <title>First draft genome sequence data of TA4-1, the type strain of Gram-positive actinobacterium Streptomyces chiangmaiensis.</title>
        <authorList>
            <person name="Yasawong M."/>
            <person name="Nantapong N."/>
        </authorList>
    </citation>
    <scope>NUCLEOTIDE SEQUENCE</scope>
    <source>
        <strain evidence="1">TA4-1</strain>
    </source>
</reference>
<dbReference type="EMBL" id="JAYWVC010000026">
    <property type="protein sequence ID" value="MED7822583.1"/>
    <property type="molecule type" value="Genomic_DNA"/>
</dbReference>